<evidence type="ECO:0008006" key="3">
    <source>
        <dbReference type="Google" id="ProtNLM"/>
    </source>
</evidence>
<evidence type="ECO:0000313" key="2">
    <source>
        <dbReference type="Proteomes" id="UP000614350"/>
    </source>
</evidence>
<reference evidence="1" key="1">
    <citation type="journal article" date="2020" name="G3 (Bethesda)">
        <title>High-Quality Assemblies for Three Invasive Social Wasps from the &lt;i&gt;Vespula&lt;/i&gt; Genus.</title>
        <authorList>
            <person name="Harrop T.W.R."/>
            <person name="Guhlin J."/>
            <person name="McLaughlin G.M."/>
            <person name="Permina E."/>
            <person name="Stockwell P."/>
            <person name="Gilligan J."/>
            <person name="Le Lec M.F."/>
            <person name="Gruber M.A.M."/>
            <person name="Quinn O."/>
            <person name="Lovegrove M."/>
            <person name="Duncan E.J."/>
            <person name="Remnant E.J."/>
            <person name="Van Eeckhoven J."/>
            <person name="Graham B."/>
            <person name="Knapp R.A."/>
            <person name="Langford K.W."/>
            <person name="Kronenberg Z."/>
            <person name="Press M.O."/>
            <person name="Eacker S.M."/>
            <person name="Wilson-Rankin E.E."/>
            <person name="Purcell J."/>
            <person name="Lester P.J."/>
            <person name="Dearden P.K."/>
        </authorList>
    </citation>
    <scope>NUCLEOTIDE SEQUENCE</scope>
    <source>
        <strain evidence="1">Marl-1</strain>
    </source>
</reference>
<sequence length="192" mass="22001">MQALKLVVIGPLESGKTTVSNFLADASEIPYNYHPTYGVRILEAEAQGIIVNNKTISKDIEIWDCSGDYKFKTCWPAIRKDLHGVMLIYNAKKQNCLKEMQEFYDYFVTQTKLGPDMCVIFCYDPDRILSELPKSISSTFPKVSHVRCDIEESGNKLQADFRLFLSSLMTKMQDYLDQEENTILTDNILFAK</sequence>
<dbReference type="SUPFAM" id="SSF52540">
    <property type="entry name" value="P-loop containing nucleoside triphosphate hydrolases"/>
    <property type="match status" value="1"/>
</dbReference>
<dbReference type="Pfam" id="PF08477">
    <property type="entry name" value="Roc"/>
    <property type="match status" value="1"/>
</dbReference>
<evidence type="ECO:0000313" key="1">
    <source>
        <dbReference type="EMBL" id="KAF7407639.1"/>
    </source>
</evidence>
<dbReference type="InterPro" id="IPR027417">
    <property type="entry name" value="P-loop_NTPase"/>
</dbReference>
<protein>
    <recommendedName>
        <fullName evidence="3">Rab-like protein 5</fullName>
    </recommendedName>
</protein>
<accession>A0A834KMM6</accession>
<name>A0A834KMM6_VESVU</name>
<keyword evidence="2" id="KW-1185">Reference proteome</keyword>
<dbReference type="EMBL" id="JACSEA010000002">
    <property type="protein sequence ID" value="KAF7407639.1"/>
    <property type="molecule type" value="Genomic_DNA"/>
</dbReference>
<proteinExistence type="predicted"/>
<dbReference type="Proteomes" id="UP000614350">
    <property type="component" value="Unassembled WGS sequence"/>
</dbReference>
<dbReference type="AlphaFoldDB" id="A0A834KMM6"/>
<gene>
    <name evidence="1" type="ORF">HZH66_002176</name>
</gene>
<comment type="caution">
    <text evidence="1">The sequence shown here is derived from an EMBL/GenBank/DDBJ whole genome shotgun (WGS) entry which is preliminary data.</text>
</comment>
<dbReference type="Gene3D" id="3.40.50.300">
    <property type="entry name" value="P-loop containing nucleotide triphosphate hydrolases"/>
    <property type="match status" value="1"/>
</dbReference>
<organism evidence="1 2">
    <name type="scientific">Vespula vulgaris</name>
    <name type="common">Yellow jacket</name>
    <name type="synonym">Wasp</name>
    <dbReference type="NCBI Taxonomy" id="7454"/>
    <lineage>
        <taxon>Eukaryota</taxon>
        <taxon>Metazoa</taxon>
        <taxon>Ecdysozoa</taxon>
        <taxon>Arthropoda</taxon>
        <taxon>Hexapoda</taxon>
        <taxon>Insecta</taxon>
        <taxon>Pterygota</taxon>
        <taxon>Neoptera</taxon>
        <taxon>Endopterygota</taxon>
        <taxon>Hymenoptera</taxon>
        <taxon>Apocrita</taxon>
        <taxon>Aculeata</taxon>
        <taxon>Vespoidea</taxon>
        <taxon>Vespidae</taxon>
        <taxon>Vespinae</taxon>
        <taxon>Vespula</taxon>
    </lineage>
</organism>